<name>A0AAV3Y5A3_9GAST</name>
<keyword evidence="2" id="KW-1185">Reference proteome</keyword>
<organism evidence="1 2">
    <name type="scientific">Plakobranchus ocellatus</name>
    <dbReference type="NCBI Taxonomy" id="259542"/>
    <lineage>
        <taxon>Eukaryota</taxon>
        <taxon>Metazoa</taxon>
        <taxon>Spiralia</taxon>
        <taxon>Lophotrochozoa</taxon>
        <taxon>Mollusca</taxon>
        <taxon>Gastropoda</taxon>
        <taxon>Heterobranchia</taxon>
        <taxon>Euthyneura</taxon>
        <taxon>Panpulmonata</taxon>
        <taxon>Sacoglossa</taxon>
        <taxon>Placobranchoidea</taxon>
        <taxon>Plakobranchidae</taxon>
        <taxon>Plakobranchus</taxon>
    </lineage>
</organism>
<dbReference type="AlphaFoldDB" id="A0AAV3Y5A3"/>
<gene>
    <name evidence="1" type="ORF">PoB_000488100</name>
</gene>
<evidence type="ECO:0000313" key="2">
    <source>
        <dbReference type="Proteomes" id="UP000735302"/>
    </source>
</evidence>
<evidence type="ECO:0000313" key="1">
    <source>
        <dbReference type="EMBL" id="GFN78375.1"/>
    </source>
</evidence>
<dbReference type="Proteomes" id="UP000735302">
    <property type="component" value="Unassembled WGS sequence"/>
</dbReference>
<sequence>MRLAGVFGALNPRRYQDAASKQSGNVTQAFSEHLFNLHLGLRDVPKCPLQTESKHHENSSNYLVQWTKKVFFNGRCSPGCMSSKDLGVNIGPIG</sequence>
<protein>
    <submittedName>
        <fullName evidence="1">Uncharacterized protein</fullName>
    </submittedName>
</protein>
<proteinExistence type="predicted"/>
<comment type="caution">
    <text evidence="1">The sequence shown here is derived from an EMBL/GenBank/DDBJ whole genome shotgun (WGS) entry which is preliminary data.</text>
</comment>
<dbReference type="EMBL" id="BLXT01000588">
    <property type="protein sequence ID" value="GFN78375.1"/>
    <property type="molecule type" value="Genomic_DNA"/>
</dbReference>
<accession>A0AAV3Y5A3</accession>
<reference evidence="1 2" key="1">
    <citation type="journal article" date="2021" name="Elife">
        <title>Chloroplast acquisition without the gene transfer in kleptoplastic sea slugs, Plakobranchus ocellatus.</title>
        <authorList>
            <person name="Maeda T."/>
            <person name="Takahashi S."/>
            <person name="Yoshida T."/>
            <person name="Shimamura S."/>
            <person name="Takaki Y."/>
            <person name="Nagai Y."/>
            <person name="Toyoda A."/>
            <person name="Suzuki Y."/>
            <person name="Arimoto A."/>
            <person name="Ishii H."/>
            <person name="Satoh N."/>
            <person name="Nishiyama T."/>
            <person name="Hasebe M."/>
            <person name="Maruyama T."/>
            <person name="Minagawa J."/>
            <person name="Obokata J."/>
            <person name="Shigenobu S."/>
        </authorList>
    </citation>
    <scope>NUCLEOTIDE SEQUENCE [LARGE SCALE GENOMIC DNA]</scope>
</reference>